<sequence length="93" mass="10328">MNQWHAGPAISVSPHVTTNRTRTPWLGRRPSASFRYTTASSPCLPLQTRCRILSSALHRPPRRALAPPPARCHHRSCHCQHSRSASSLRSSAP</sequence>
<accession>A0A0A9FQE5</accession>
<evidence type="ECO:0000313" key="2">
    <source>
        <dbReference type="EMBL" id="JAE12526.1"/>
    </source>
</evidence>
<evidence type="ECO:0000256" key="1">
    <source>
        <dbReference type="SAM" id="MobiDB-lite"/>
    </source>
</evidence>
<dbReference type="EMBL" id="GBRH01185370">
    <property type="protein sequence ID" value="JAE12526.1"/>
    <property type="molecule type" value="Transcribed_RNA"/>
</dbReference>
<reference evidence="2" key="1">
    <citation type="submission" date="2014-09" db="EMBL/GenBank/DDBJ databases">
        <authorList>
            <person name="Magalhaes I.L.F."/>
            <person name="Oliveira U."/>
            <person name="Santos F.R."/>
            <person name="Vidigal T.H.D.A."/>
            <person name="Brescovit A.D."/>
            <person name="Santos A.J."/>
        </authorList>
    </citation>
    <scope>NUCLEOTIDE SEQUENCE</scope>
    <source>
        <tissue evidence="2">Shoot tissue taken approximately 20 cm above the soil surface</tissue>
    </source>
</reference>
<protein>
    <submittedName>
        <fullName evidence="2">Uncharacterized protein</fullName>
    </submittedName>
</protein>
<proteinExistence type="predicted"/>
<dbReference type="AlphaFoldDB" id="A0A0A9FQE5"/>
<name>A0A0A9FQE5_ARUDO</name>
<reference evidence="2" key="2">
    <citation type="journal article" date="2015" name="Data Brief">
        <title>Shoot transcriptome of the giant reed, Arundo donax.</title>
        <authorList>
            <person name="Barrero R.A."/>
            <person name="Guerrero F.D."/>
            <person name="Moolhuijzen P."/>
            <person name="Goolsby J.A."/>
            <person name="Tidwell J."/>
            <person name="Bellgard S.E."/>
            <person name="Bellgard M.I."/>
        </authorList>
    </citation>
    <scope>NUCLEOTIDE SEQUENCE</scope>
    <source>
        <tissue evidence="2">Shoot tissue taken approximately 20 cm above the soil surface</tissue>
    </source>
</reference>
<organism evidence="2">
    <name type="scientific">Arundo donax</name>
    <name type="common">Giant reed</name>
    <name type="synonym">Donax arundinaceus</name>
    <dbReference type="NCBI Taxonomy" id="35708"/>
    <lineage>
        <taxon>Eukaryota</taxon>
        <taxon>Viridiplantae</taxon>
        <taxon>Streptophyta</taxon>
        <taxon>Embryophyta</taxon>
        <taxon>Tracheophyta</taxon>
        <taxon>Spermatophyta</taxon>
        <taxon>Magnoliopsida</taxon>
        <taxon>Liliopsida</taxon>
        <taxon>Poales</taxon>
        <taxon>Poaceae</taxon>
        <taxon>PACMAD clade</taxon>
        <taxon>Arundinoideae</taxon>
        <taxon>Arundineae</taxon>
        <taxon>Arundo</taxon>
    </lineage>
</organism>
<feature type="region of interest" description="Disordered" evidence="1">
    <location>
        <begin position="1"/>
        <end position="28"/>
    </location>
</feature>